<evidence type="ECO:0000256" key="1">
    <source>
        <dbReference type="SAM" id="MobiDB-lite"/>
    </source>
</evidence>
<feature type="compositionally biased region" description="Low complexity" evidence="1">
    <location>
        <begin position="69"/>
        <end position="84"/>
    </location>
</feature>
<feature type="region of interest" description="Disordered" evidence="1">
    <location>
        <begin position="1"/>
        <end position="224"/>
    </location>
</feature>
<feature type="compositionally biased region" description="Basic residues" evidence="1">
    <location>
        <begin position="28"/>
        <end position="42"/>
    </location>
</feature>
<feature type="compositionally biased region" description="Basic residues" evidence="1">
    <location>
        <begin position="103"/>
        <end position="112"/>
    </location>
</feature>
<feature type="compositionally biased region" description="Basic and acidic residues" evidence="1">
    <location>
        <begin position="85"/>
        <end position="95"/>
    </location>
</feature>
<sequence>DRGPATNFAGPAARAARARRGAAYGARRAGRRAGQRGRRRDRRGPPAAGDLAGGAVDPPHPARRRGRPADPQAVAVVRGAGVDAVRGRGADRGDRGQAVAQAARRRRARGRAGRVFDRRPADVGGAPVDGPPLRADRPARPSPVGRVQRRRLRLRAPQGRPRPPAPQLPRAAAPPRLDRDRPAGRRLPRRRLAHDQAPRAGARDDRGDDPPGQTGERRLVHARL</sequence>
<name>A0A6J4PVE0_9BACT</name>
<organism evidence="2">
    <name type="scientific">uncultured Phycisphaerae bacterium</name>
    <dbReference type="NCBI Taxonomy" id="904963"/>
    <lineage>
        <taxon>Bacteria</taxon>
        <taxon>Pseudomonadati</taxon>
        <taxon>Planctomycetota</taxon>
        <taxon>Phycisphaerae</taxon>
        <taxon>environmental samples</taxon>
    </lineage>
</organism>
<feature type="compositionally biased region" description="Low complexity" evidence="1">
    <location>
        <begin position="9"/>
        <end position="27"/>
    </location>
</feature>
<reference evidence="2" key="1">
    <citation type="submission" date="2020-02" db="EMBL/GenBank/DDBJ databases">
        <authorList>
            <person name="Meier V. D."/>
        </authorList>
    </citation>
    <scope>NUCLEOTIDE SEQUENCE</scope>
    <source>
        <strain evidence="2">AVDCRST_MAG64</strain>
    </source>
</reference>
<protein>
    <submittedName>
        <fullName evidence="2">Uncharacterized protein</fullName>
    </submittedName>
</protein>
<feature type="compositionally biased region" description="Low complexity" evidence="1">
    <location>
        <begin position="45"/>
        <end position="57"/>
    </location>
</feature>
<dbReference type="EMBL" id="CADCUQ010000717">
    <property type="protein sequence ID" value="CAA9425149.1"/>
    <property type="molecule type" value="Genomic_DNA"/>
</dbReference>
<feature type="non-terminal residue" evidence="2">
    <location>
        <position position="1"/>
    </location>
</feature>
<evidence type="ECO:0000313" key="2">
    <source>
        <dbReference type="EMBL" id="CAA9425149.1"/>
    </source>
</evidence>
<feature type="non-terminal residue" evidence="2">
    <location>
        <position position="224"/>
    </location>
</feature>
<gene>
    <name evidence="2" type="ORF">AVDCRST_MAG64-3115</name>
</gene>
<accession>A0A6J4PVE0</accession>
<proteinExistence type="predicted"/>
<feature type="compositionally biased region" description="Basic and acidic residues" evidence="1">
    <location>
        <begin position="193"/>
        <end position="224"/>
    </location>
</feature>
<dbReference type="AlphaFoldDB" id="A0A6J4PVE0"/>